<dbReference type="Proteomes" id="UP001266305">
    <property type="component" value="Unassembled WGS sequence"/>
</dbReference>
<evidence type="ECO:0000313" key="2">
    <source>
        <dbReference type="Proteomes" id="UP001266305"/>
    </source>
</evidence>
<organism evidence="1 2">
    <name type="scientific">Saguinus oedipus</name>
    <name type="common">Cotton-top tamarin</name>
    <name type="synonym">Oedipomidas oedipus</name>
    <dbReference type="NCBI Taxonomy" id="9490"/>
    <lineage>
        <taxon>Eukaryota</taxon>
        <taxon>Metazoa</taxon>
        <taxon>Chordata</taxon>
        <taxon>Craniata</taxon>
        <taxon>Vertebrata</taxon>
        <taxon>Euteleostomi</taxon>
        <taxon>Mammalia</taxon>
        <taxon>Eutheria</taxon>
        <taxon>Euarchontoglires</taxon>
        <taxon>Primates</taxon>
        <taxon>Haplorrhini</taxon>
        <taxon>Platyrrhini</taxon>
        <taxon>Cebidae</taxon>
        <taxon>Callitrichinae</taxon>
        <taxon>Saguinus</taxon>
    </lineage>
</organism>
<proteinExistence type="predicted"/>
<comment type="caution">
    <text evidence="1">The sequence shown here is derived from an EMBL/GenBank/DDBJ whole genome shotgun (WGS) entry which is preliminary data.</text>
</comment>
<protein>
    <submittedName>
        <fullName evidence="1">Uncharacterized protein</fullName>
    </submittedName>
</protein>
<keyword evidence="2" id="KW-1185">Reference proteome</keyword>
<dbReference type="EMBL" id="JASSZA010000013">
    <property type="protein sequence ID" value="KAK2094784.1"/>
    <property type="molecule type" value="Genomic_DNA"/>
</dbReference>
<name>A0ABQ9UCH3_SAGOE</name>
<gene>
    <name evidence="1" type="ORF">P7K49_026200</name>
</gene>
<reference evidence="1 2" key="1">
    <citation type="submission" date="2023-05" db="EMBL/GenBank/DDBJ databases">
        <title>B98-5 Cell Line De Novo Hybrid Assembly: An Optical Mapping Approach.</title>
        <authorList>
            <person name="Kananen K."/>
            <person name="Auerbach J.A."/>
            <person name="Kautto E."/>
            <person name="Blachly J.S."/>
        </authorList>
    </citation>
    <scope>NUCLEOTIDE SEQUENCE [LARGE SCALE GENOMIC DNA]</scope>
    <source>
        <strain evidence="1">B95-8</strain>
        <tissue evidence="1">Cell line</tissue>
    </source>
</reference>
<sequence length="96" mass="10984">MFFTPAIKKTREKANIRTGDSELPFRNGILQVLAGDDESSQQQKDGYQDYSQLRFITAVVLNVTMKKRGTAPNLRDSDEQLCHSVRFPDLSRLSHR</sequence>
<evidence type="ECO:0000313" key="1">
    <source>
        <dbReference type="EMBL" id="KAK2094784.1"/>
    </source>
</evidence>
<accession>A0ABQ9UCH3</accession>